<protein>
    <submittedName>
        <fullName evidence="3">ATPase</fullName>
    </submittedName>
</protein>
<dbReference type="Pfam" id="PF08327">
    <property type="entry name" value="AHSA1"/>
    <property type="match status" value="1"/>
</dbReference>
<reference evidence="3 4" key="1">
    <citation type="submission" date="2016-03" db="EMBL/GenBank/DDBJ databases">
        <title>Microsymbionts genomes from the relict species Vavilovia formosa (Stev.) Fed.</title>
        <authorList>
            <person name="Kopat V."/>
            <person name="Chirak E."/>
            <person name="Kimeklis A."/>
            <person name="Andronov E."/>
        </authorList>
    </citation>
    <scope>NUCLEOTIDE SEQUENCE [LARGE SCALE GENOMIC DNA]</scope>
    <source>
        <strain evidence="3 4">Vaf07</strain>
    </source>
</reference>
<dbReference type="AlphaFoldDB" id="A0A161QQ55"/>
<gene>
    <name evidence="3" type="ORF">A4A58_07490</name>
</gene>
<dbReference type="EMBL" id="LVYV01000012">
    <property type="protein sequence ID" value="KZD23404.1"/>
    <property type="molecule type" value="Genomic_DNA"/>
</dbReference>
<proteinExistence type="inferred from homology"/>
<dbReference type="InterPro" id="IPR013538">
    <property type="entry name" value="ASHA1/2-like_C"/>
</dbReference>
<dbReference type="STRING" id="943830.A4A58_07490"/>
<comment type="similarity">
    <text evidence="1">Belongs to the AHA1 family.</text>
</comment>
<dbReference type="RefSeq" id="WP_068733765.1">
    <property type="nucleotide sequence ID" value="NZ_LVYV01000012.1"/>
</dbReference>
<organism evidence="3 4">
    <name type="scientific">Tardiphaga robiniae</name>
    <dbReference type="NCBI Taxonomy" id="943830"/>
    <lineage>
        <taxon>Bacteria</taxon>
        <taxon>Pseudomonadati</taxon>
        <taxon>Pseudomonadota</taxon>
        <taxon>Alphaproteobacteria</taxon>
        <taxon>Hyphomicrobiales</taxon>
        <taxon>Nitrobacteraceae</taxon>
        <taxon>Tardiphaga</taxon>
    </lineage>
</organism>
<evidence type="ECO:0000313" key="3">
    <source>
        <dbReference type="EMBL" id="KZD23404.1"/>
    </source>
</evidence>
<evidence type="ECO:0000313" key="4">
    <source>
        <dbReference type="Proteomes" id="UP000076574"/>
    </source>
</evidence>
<evidence type="ECO:0000256" key="1">
    <source>
        <dbReference type="ARBA" id="ARBA00006817"/>
    </source>
</evidence>
<dbReference type="CDD" id="cd08893">
    <property type="entry name" value="SRPBCC_CalC_Aha1-like_GntR-HTH"/>
    <property type="match status" value="1"/>
</dbReference>
<dbReference type="SUPFAM" id="SSF55961">
    <property type="entry name" value="Bet v1-like"/>
    <property type="match status" value="1"/>
</dbReference>
<feature type="domain" description="Activator of Hsp90 ATPase homologue 1/2-like C-terminal" evidence="2">
    <location>
        <begin position="18"/>
        <end position="143"/>
    </location>
</feature>
<dbReference type="Gene3D" id="3.30.530.20">
    <property type="match status" value="1"/>
</dbReference>
<evidence type="ECO:0000259" key="2">
    <source>
        <dbReference type="Pfam" id="PF08327"/>
    </source>
</evidence>
<sequence>MDITKFKPAIVYTIYIAATPEKVWQALTSAEFSRQYFSGFAVQLEGNVGGAFKVLAPDGSLHVSGEVIEHDPPRKLTITWDVNWPGLVEALGSTLVTYDLMPSAETVKLTMTQAHDRALSDDVLSGGRAGWPAILSSLKSLLETGKVPAIQMEPPLKLLAALKEMGIKVPGM</sequence>
<accession>A0A161QQ55</accession>
<comment type="caution">
    <text evidence="3">The sequence shown here is derived from an EMBL/GenBank/DDBJ whole genome shotgun (WGS) entry which is preliminary data.</text>
</comment>
<dbReference type="Proteomes" id="UP000076574">
    <property type="component" value="Unassembled WGS sequence"/>
</dbReference>
<name>A0A161QQ55_9BRAD</name>
<keyword evidence="4" id="KW-1185">Reference proteome</keyword>
<dbReference type="InterPro" id="IPR023393">
    <property type="entry name" value="START-like_dom_sf"/>
</dbReference>
<dbReference type="OrthoDB" id="9815653at2"/>